<evidence type="ECO:0000256" key="1">
    <source>
        <dbReference type="ARBA" id="ARBA00023015"/>
    </source>
</evidence>
<evidence type="ECO:0000313" key="6">
    <source>
        <dbReference type="Proteomes" id="UP001519332"/>
    </source>
</evidence>
<keyword evidence="6" id="KW-1185">Reference proteome</keyword>
<feature type="domain" description="HTH arsR-type" evidence="4">
    <location>
        <begin position="252"/>
        <end position="328"/>
    </location>
</feature>
<dbReference type="EMBL" id="JAGINW010000001">
    <property type="protein sequence ID" value="MBP2329302.1"/>
    <property type="molecule type" value="Genomic_DNA"/>
</dbReference>
<organism evidence="5 6">
    <name type="scientific">Kibdelosporangium banguiense</name>
    <dbReference type="NCBI Taxonomy" id="1365924"/>
    <lineage>
        <taxon>Bacteria</taxon>
        <taxon>Bacillati</taxon>
        <taxon>Actinomycetota</taxon>
        <taxon>Actinomycetes</taxon>
        <taxon>Pseudonocardiales</taxon>
        <taxon>Pseudonocardiaceae</taxon>
        <taxon>Kibdelosporangium</taxon>
    </lineage>
</organism>
<evidence type="ECO:0000259" key="4">
    <source>
        <dbReference type="SMART" id="SM00418"/>
    </source>
</evidence>
<evidence type="ECO:0000256" key="2">
    <source>
        <dbReference type="ARBA" id="ARBA00023125"/>
    </source>
</evidence>
<evidence type="ECO:0000313" key="5">
    <source>
        <dbReference type="EMBL" id="MBP2329302.1"/>
    </source>
</evidence>
<keyword evidence="1" id="KW-0805">Transcription regulation</keyword>
<dbReference type="Pfam" id="PF01022">
    <property type="entry name" value="HTH_5"/>
    <property type="match status" value="1"/>
</dbReference>
<dbReference type="InterPro" id="IPR001845">
    <property type="entry name" value="HTH_ArsR_DNA-bd_dom"/>
</dbReference>
<dbReference type="SMART" id="SM00418">
    <property type="entry name" value="HTH_ARSR"/>
    <property type="match status" value="1"/>
</dbReference>
<dbReference type="GO" id="GO:0003677">
    <property type="term" value="F:DNA binding"/>
    <property type="evidence" value="ECO:0007669"/>
    <property type="project" value="UniProtKB-KW"/>
</dbReference>
<gene>
    <name evidence="5" type="ORF">JOF56_009687</name>
</gene>
<dbReference type="PANTHER" id="PTHR43132">
    <property type="entry name" value="ARSENICAL RESISTANCE OPERON REPRESSOR ARSR-RELATED"/>
    <property type="match status" value="1"/>
</dbReference>
<keyword evidence="2 5" id="KW-0238">DNA-binding</keyword>
<accession>A0ABS4TY54</accession>
<dbReference type="PANTHER" id="PTHR43132:SF8">
    <property type="entry name" value="HTH-TYPE TRANSCRIPTIONAL REGULATOR KMTR"/>
    <property type="match status" value="1"/>
</dbReference>
<reference evidence="5 6" key="1">
    <citation type="submission" date="2021-03" db="EMBL/GenBank/DDBJ databases">
        <title>Sequencing the genomes of 1000 actinobacteria strains.</title>
        <authorList>
            <person name="Klenk H.-P."/>
        </authorList>
    </citation>
    <scope>NUCLEOTIDE SEQUENCE [LARGE SCALE GENOMIC DNA]</scope>
    <source>
        <strain evidence="5 6">DSM 46670</strain>
    </source>
</reference>
<name>A0ABS4TY54_9PSEU</name>
<proteinExistence type="predicted"/>
<dbReference type="InterPro" id="IPR051011">
    <property type="entry name" value="Metal_resp_trans_reg"/>
</dbReference>
<dbReference type="InterPro" id="IPR036388">
    <property type="entry name" value="WH-like_DNA-bd_sf"/>
</dbReference>
<protein>
    <submittedName>
        <fullName evidence="5">DNA-binding transcriptional ArsR family regulator</fullName>
    </submittedName>
</protein>
<dbReference type="CDD" id="cd00090">
    <property type="entry name" value="HTH_ARSR"/>
    <property type="match status" value="1"/>
</dbReference>
<evidence type="ECO:0000256" key="3">
    <source>
        <dbReference type="ARBA" id="ARBA00023163"/>
    </source>
</evidence>
<dbReference type="Proteomes" id="UP001519332">
    <property type="component" value="Unassembled WGS sequence"/>
</dbReference>
<dbReference type="Gene3D" id="1.10.10.10">
    <property type="entry name" value="Winged helix-like DNA-binding domain superfamily/Winged helix DNA-binding domain"/>
    <property type="match status" value="1"/>
</dbReference>
<dbReference type="RefSeq" id="WP_209646121.1">
    <property type="nucleotide sequence ID" value="NZ_JAGINW010000001.1"/>
</dbReference>
<sequence length="330" mass="36049">MLRICFTSDDIARTRIAPAPDPLWELVMSLHMLRPQPGDLLFRHWRRTIGPAIRQAGLGERLRLLLALTPTVGYFPDFLNPYAAIHGLEPGLEAVRSTPKTAIHHDLQHLAQSRPLPRGARLLATGDPRTLTELTDTMRTCYSLTITPYQRTIDSAVSQDRQIRTTALCTGGVEGLLASLRPVMYWNSGQLCLPTHPRDQEVHLDGRGLLLIPSYFCLTGPVTLFDPDLPPVLVYPVAKPPDALPIGQRPPGALSALIGATRAAILETLAAHPTTTTDLARRIGASAATASEHTTILRQAGLITSDRDRNRKLHSPTALGLALLNANDRT</sequence>
<dbReference type="SUPFAM" id="SSF46785">
    <property type="entry name" value="Winged helix' DNA-binding domain"/>
    <property type="match status" value="1"/>
</dbReference>
<dbReference type="InterPro" id="IPR036390">
    <property type="entry name" value="WH_DNA-bd_sf"/>
</dbReference>
<comment type="caution">
    <text evidence="5">The sequence shown here is derived from an EMBL/GenBank/DDBJ whole genome shotgun (WGS) entry which is preliminary data.</text>
</comment>
<keyword evidence="3" id="KW-0804">Transcription</keyword>
<dbReference type="InterPro" id="IPR011991">
    <property type="entry name" value="ArsR-like_HTH"/>
</dbReference>